<proteinExistence type="predicted"/>
<reference evidence="1 2" key="1">
    <citation type="submission" date="2021-06" db="EMBL/GenBank/DDBJ databases">
        <title>Caerostris extrusa draft genome.</title>
        <authorList>
            <person name="Kono N."/>
            <person name="Arakawa K."/>
        </authorList>
    </citation>
    <scope>NUCLEOTIDE SEQUENCE [LARGE SCALE GENOMIC DNA]</scope>
</reference>
<dbReference type="Proteomes" id="UP001054945">
    <property type="component" value="Unassembled WGS sequence"/>
</dbReference>
<accession>A0AAV4XUR7</accession>
<organism evidence="1 2">
    <name type="scientific">Caerostris extrusa</name>
    <name type="common">Bark spider</name>
    <name type="synonym">Caerostris bankana</name>
    <dbReference type="NCBI Taxonomy" id="172846"/>
    <lineage>
        <taxon>Eukaryota</taxon>
        <taxon>Metazoa</taxon>
        <taxon>Ecdysozoa</taxon>
        <taxon>Arthropoda</taxon>
        <taxon>Chelicerata</taxon>
        <taxon>Arachnida</taxon>
        <taxon>Araneae</taxon>
        <taxon>Araneomorphae</taxon>
        <taxon>Entelegynae</taxon>
        <taxon>Araneoidea</taxon>
        <taxon>Araneidae</taxon>
        <taxon>Caerostris</taxon>
    </lineage>
</organism>
<keyword evidence="2" id="KW-1185">Reference proteome</keyword>
<name>A0AAV4XUR7_CAEEX</name>
<comment type="caution">
    <text evidence="1">The sequence shown here is derived from an EMBL/GenBank/DDBJ whole genome shotgun (WGS) entry which is preliminary data.</text>
</comment>
<dbReference type="EMBL" id="BPLR01000788">
    <property type="protein sequence ID" value="GIY97503.1"/>
    <property type="molecule type" value="Genomic_DNA"/>
</dbReference>
<sequence length="90" mass="10109">MSGTVKLMALPVALSCNNLLPRINLWLCRISCAGCCTGYAMLSTIVYRANGLQYWLTWHAQNSPGRLPTAGMTVERQPNKFSFRQRRVFG</sequence>
<gene>
    <name evidence="1" type="ORF">CEXT_497651</name>
</gene>
<dbReference type="AlphaFoldDB" id="A0AAV4XUR7"/>
<evidence type="ECO:0000313" key="2">
    <source>
        <dbReference type="Proteomes" id="UP001054945"/>
    </source>
</evidence>
<protein>
    <recommendedName>
        <fullName evidence="3">Secreted protein</fullName>
    </recommendedName>
</protein>
<evidence type="ECO:0008006" key="3">
    <source>
        <dbReference type="Google" id="ProtNLM"/>
    </source>
</evidence>
<evidence type="ECO:0000313" key="1">
    <source>
        <dbReference type="EMBL" id="GIY97503.1"/>
    </source>
</evidence>